<feature type="signal peptide" evidence="1">
    <location>
        <begin position="1"/>
        <end position="21"/>
    </location>
</feature>
<dbReference type="InterPro" id="IPR032789">
    <property type="entry name" value="T2SS-T3SS_pil_N"/>
</dbReference>
<accession>A0A974P487</accession>
<dbReference type="AlphaFoldDB" id="A0A974P487"/>
<evidence type="ECO:0000259" key="2">
    <source>
        <dbReference type="Pfam" id="PF13629"/>
    </source>
</evidence>
<reference evidence="3" key="1">
    <citation type="submission" date="2021-01" db="EMBL/GenBank/DDBJ databases">
        <title>Genome sequence of Phenylobacterium sp. 20VBR1 isolated from a valley glaceir, Ny-Alesund, Svalbard.</title>
        <authorList>
            <person name="Thomas F.A."/>
            <person name="Krishnan K.P."/>
            <person name="Sinha R.K."/>
        </authorList>
    </citation>
    <scope>NUCLEOTIDE SEQUENCE</scope>
    <source>
        <strain evidence="3">20VBR1</strain>
    </source>
</reference>
<evidence type="ECO:0000313" key="3">
    <source>
        <dbReference type="EMBL" id="QQZ50145.1"/>
    </source>
</evidence>
<organism evidence="3">
    <name type="scientific">Phenylobacterium glaciei</name>
    <dbReference type="NCBI Taxonomy" id="2803784"/>
    <lineage>
        <taxon>Bacteria</taxon>
        <taxon>Pseudomonadati</taxon>
        <taxon>Pseudomonadota</taxon>
        <taxon>Alphaproteobacteria</taxon>
        <taxon>Caulobacterales</taxon>
        <taxon>Caulobacteraceae</taxon>
        <taxon>Phenylobacterium</taxon>
    </lineage>
</organism>
<protein>
    <submittedName>
        <fullName evidence="3">Pilus assembly protein N-terminal domain-containing protein</fullName>
    </submittedName>
</protein>
<sequence length="75" mass="7332">MRRPLLAAALAVLALAAQVSAAGAATISAVIDQGVRISLPAGARDVMVGNPAIADINVVDSRTAVIQGAATASPI</sequence>
<feature type="domain" description="Pilus formation protein N-terminal" evidence="2">
    <location>
        <begin position="30"/>
        <end position="69"/>
    </location>
</feature>
<dbReference type="EMBL" id="CP068570">
    <property type="protein sequence ID" value="QQZ50145.1"/>
    <property type="molecule type" value="Genomic_DNA"/>
</dbReference>
<feature type="chain" id="PRO_5037868990" evidence="1">
    <location>
        <begin position="22"/>
        <end position="75"/>
    </location>
</feature>
<dbReference type="Pfam" id="PF13629">
    <property type="entry name" value="T2SS-T3SS_pil_N"/>
    <property type="match status" value="1"/>
</dbReference>
<keyword evidence="1" id="KW-0732">Signal</keyword>
<gene>
    <name evidence="3" type="ORF">JKL49_26990</name>
</gene>
<name>A0A974P487_9CAUL</name>
<evidence type="ECO:0000256" key="1">
    <source>
        <dbReference type="SAM" id="SignalP"/>
    </source>
</evidence>
<proteinExistence type="predicted"/>